<keyword evidence="5" id="KW-1185">Reference proteome</keyword>
<dbReference type="InterPro" id="IPR036388">
    <property type="entry name" value="WH-like_DNA-bd_sf"/>
</dbReference>
<feature type="domain" description="HTH luxR-type" evidence="1">
    <location>
        <begin position="190"/>
        <end position="255"/>
    </location>
</feature>
<dbReference type="InterPro" id="IPR016032">
    <property type="entry name" value="Sig_transdc_resp-reg_C-effctor"/>
</dbReference>
<dbReference type="Proteomes" id="UP000182998">
    <property type="component" value="Unassembled WGS sequence"/>
</dbReference>
<reference evidence="3 5" key="3">
    <citation type="submission" date="2016-10" db="EMBL/GenBank/DDBJ databases">
        <authorList>
            <person name="Varghese N."/>
            <person name="Submissions S."/>
        </authorList>
    </citation>
    <scope>NUCLEOTIDE SEQUENCE [LARGE SCALE GENOMIC DNA]</scope>
    <source>
        <strain evidence="3 5">ATCC 33218</strain>
    </source>
</reference>
<reference evidence="2" key="2">
    <citation type="submission" date="2014-09" db="EMBL/GenBank/DDBJ databases">
        <authorList>
            <person name="GOMEZ-VALERO Laura"/>
        </authorList>
    </citation>
    <scope>NUCLEOTIDE SEQUENCE</scope>
    <source>
        <strain evidence="2">ATCC33218</strain>
    </source>
</reference>
<proteinExistence type="predicted"/>
<dbReference type="Pfam" id="PF00196">
    <property type="entry name" value="GerE"/>
    <property type="match status" value="1"/>
</dbReference>
<dbReference type="PROSITE" id="PS00622">
    <property type="entry name" value="HTH_LUXR_1"/>
    <property type="match status" value="1"/>
</dbReference>
<dbReference type="EMBL" id="LN614830">
    <property type="protein sequence ID" value="CEG61762.1"/>
    <property type="molecule type" value="Genomic_DNA"/>
</dbReference>
<dbReference type="OrthoDB" id="5634505at2"/>
<dbReference type="PROSITE" id="PS50043">
    <property type="entry name" value="HTH_LUXR_2"/>
    <property type="match status" value="1"/>
</dbReference>
<dbReference type="KEGG" id="tmc:LMI_2498"/>
<dbReference type="RefSeq" id="WP_074454219.1">
    <property type="nucleotide sequence ID" value="NZ_CP020614.1"/>
</dbReference>
<dbReference type="HOGENOM" id="CLU_1110344_0_0_6"/>
<name>A0A098GIE9_LEGMI</name>
<dbReference type="SMART" id="SM00421">
    <property type="entry name" value="HTH_LUXR"/>
    <property type="match status" value="1"/>
</dbReference>
<keyword evidence="3" id="KW-0238">DNA-binding</keyword>
<dbReference type="STRING" id="451.B6N58_03705"/>
<dbReference type="Gene3D" id="1.10.10.10">
    <property type="entry name" value="Winged helix-like DNA-binding domain superfamily/Winged helix DNA-binding domain"/>
    <property type="match status" value="1"/>
</dbReference>
<sequence>MAVQISLDHTVFTLREKIQELSDHFLKNFGFSYFQYLRCYDDGAIGLLTNNTGLFEYFQHIDHSPVVFSSYSQEYENTHSYWFLWDESLPESPVQLAREKFNIHNGITLVRRAKNYYDMIAVALPKQHPNAALFYLNKLKIIEQYINSFDRNHRELITLMNENRILLPQAYRDVNYEKLCLTNGRVNLYGKHSMTYVTAQELACLRIWLQDASYKEIARLLELSPRTVETYIDRIKQRTGFASRFEIEQALALCP</sequence>
<dbReference type="InterPro" id="IPR000792">
    <property type="entry name" value="Tscrpt_reg_LuxR_C"/>
</dbReference>
<organism evidence="2 4">
    <name type="scientific">Legionella micdadei</name>
    <name type="common">Tatlockia micdadei</name>
    <dbReference type="NCBI Taxonomy" id="451"/>
    <lineage>
        <taxon>Bacteria</taxon>
        <taxon>Pseudomonadati</taxon>
        <taxon>Pseudomonadota</taxon>
        <taxon>Gammaproteobacteria</taxon>
        <taxon>Legionellales</taxon>
        <taxon>Legionellaceae</taxon>
        <taxon>Legionella</taxon>
    </lineage>
</organism>
<reference evidence="4" key="1">
    <citation type="submission" date="2014-09" db="EMBL/GenBank/DDBJ databases">
        <authorList>
            <person name="Gomez-Valero L."/>
        </authorList>
    </citation>
    <scope>NUCLEOTIDE SEQUENCE [LARGE SCALE GENOMIC DNA]</scope>
    <source>
        <strain evidence="4">ATCC33218</strain>
    </source>
</reference>
<dbReference type="GO" id="GO:0006355">
    <property type="term" value="P:regulation of DNA-templated transcription"/>
    <property type="evidence" value="ECO:0007669"/>
    <property type="project" value="InterPro"/>
</dbReference>
<protein>
    <submittedName>
        <fullName evidence="3">DNA-binding transcriptional regulator, CsgD family</fullName>
    </submittedName>
</protein>
<dbReference type="AlphaFoldDB" id="A0A098GIE9"/>
<dbReference type="EMBL" id="FMVN01000005">
    <property type="protein sequence ID" value="SCY22729.1"/>
    <property type="molecule type" value="Genomic_DNA"/>
</dbReference>
<evidence type="ECO:0000259" key="1">
    <source>
        <dbReference type="PROSITE" id="PS50043"/>
    </source>
</evidence>
<evidence type="ECO:0000313" key="4">
    <source>
        <dbReference type="Proteomes" id="UP000032414"/>
    </source>
</evidence>
<gene>
    <name evidence="2" type="ORF">LMI_2498</name>
    <name evidence="3" type="ORF">SAMN02982997_01138</name>
</gene>
<accession>A0A098GIE9</accession>
<dbReference type="PATRIC" id="fig|451.8.peg.2759"/>
<evidence type="ECO:0000313" key="2">
    <source>
        <dbReference type="EMBL" id="CEG61762.1"/>
    </source>
</evidence>
<dbReference type="Proteomes" id="UP000032414">
    <property type="component" value="Chromosome I"/>
</dbReference>
<dbReference type="SUPFAM" id="SSF46894">
    <property type="entry name" value="C-terminal effector domain of the bipartite response regulators"/>
    <property type="match status" value="1"/>
</dbReference>
<dbReference type="GO" id="GO:0003677">
    <property type="term" value="F:DNA binding"/>
    <property type="evidence" value="ECO:0007669"/>
    <property type="project" value="UniProtKB-KW"/>
</dbReference>
<dbReference type="CDD" id="cd06170">
    <property type="entry name" value="LuxR_C_like"/>
    <property type="match status" value="1"/>
</dbReference>
<evidence type="ECO:0000313" key="3">
    <source>
        <dbReference type="EMBL" id="SCY22729.1"/>
    </source>
</evidence>
<evidence type="ECO:0000313" key="5">
    <source>
        <dbReference type="Proteomes" id="UP000182998"/>
    </source>
</evidence>